<dbReference type="OrthoDB" id="6941420at2"/>
<reference evidence="1 2" key="1">
    <citation type="submission" date="2019-04" db="EMBL/GenBank/DDBJ databases">
        <authorList>
            <person name="Li M."/>
        </authorList>
    </citation>
    <scope>NUCLEOTIDE SEQUENCE [LARGE SCALE GENOMIC DNA]</scope>
    <source>
        <strain evidence="1 2">LAM1902</strain>
    </source>
</reference>
<organism evidence="1 2">
    <name type="scientific">Pseudomonas nicosulfuronedens</name>
    <dbReference type="NCBI Taxonomy" id="2571105"/>
    <lineage>
        <taxon>Bacteria</taxon>
        <taxon>Pseudomonadati</taxon>
        <taxon>Pseudomonadota</taxon>
        <taxon>Gammaproteobacteria</taxon>
        <taxon>Pseudomonadales</taxon>
        <taxon>Pseudomonadaceae</taxon>
        <taxon>Pseudomonas</taxon>
    </lineage>
</organism>
<keyword evidence="2" id="KW-1185">Reference proteome</keyword>
<sequence>MAKLDLTQAADLIGSYVLVETVCDSEPIPEQYCMQLVGVVPPLAGVIEHPYFLVMDLLAPSKFPEELFWHNIQSLIVLGSEVASARKELMPEEGIMIC</sequence>
<accession>A0A5R9QRA0</accession>
<proteinExistence type="predicted"/>
<protein>
    <submittedName>
        <fullName evidence="1">Uncharacterized protein</fullName>
    </submittedName>
</protein>
<comment type="caution">
    <text evidence="1">The sequence shown here is derived from an EMBL/GenBank/DDBJ whole genome shotgun (WGS) entry which is preliminary data.</text>
</comment>
<dbReference type="EMBL" id="SWDV01000036">
    <property type="protein sequence ID" value="TLX72089.1"/>
    <property type="molecule type" value="Genomic_DNA"/>
</dbReference>
<gene>
    <name evidence="1" type="ORF">FAS41_23740</name>
</gene>
<name>A0A5R9QRA0_9PSED</name>
<dbReference type="Proteomes" id="UP000306635">
    <property type="component" value="Unassembled WGS sequence"/>
</dbReference>
<evidence type="ECO:0000313" key="1">
    <source>
        <dbReference type="EMBL" id="TLX72089.1"/>
    </source>
</evidence>
<evidence type="ECO:0000313" key="2">
    <source>
        <dbReference type="Proteomes" id="UP000306635"/>
    </source>
</evidence>
<dbReference type="AlphaFoldDB" id="A0A5R9QRA0"/>
<dbReference type="RefSeq" id="WP_138525845.1">
    <property type="nucleotide sequence ID" value="NZ_JAOCBK010000002.1"/>
</dbReference>